<organism evidence="3 4">
    <name type="scientific">Candidatus Parabacteroides intestinigallinarum</name>
    <dbReference type="NCBI Taxonomy" id="2838722"/>
    <lineage>
        <taxon>Bacteria</taxon>
        <taxon>Pseudomonadati</taxon>
        <taxon>Bacteroidota</taxon>
        <taxon>Bacteroidia</taxon>
        <taxon>Bacteroidales</taxon>
        <taxon>Tannerellaceae</taxon>
        <taxon>Parabacteroides</taxon>
    </lineage>
</organism>
<proteinExistence type="inferred from homology"/>
<dbReference type="SUPFAM" id="SSF81593">
    <property type="entry name" value="Nucleotidyltransferase substrate binding subunit/domain"/>
    <property type="match status" value="1"/>
</dbReference>
<evidence type="ECO:0000259" key="2">
    <source>
        <dbReference type="Pfam" id="PF05168"/>
    </source>
</evidence>
<dbReference type="InterPro" id="IPR007842">
    <property type="entry name" value="HEPN_dom"/>
</dbReference>
<protein>
    <submittedName>
        <fullName evidence="3">HEPN domain-containing protein</fullName>
    </submittedName>
</protein>
<comment type="similarity">
    <text evidence="1">Belongs to the UPF0332 family.</text>
</comment>
<reference evidence="3" key="2">
    <citation type="submission" date="2021-04" db="EMBL/GenBank/DDBJ databases">
        <authorList>
            <person name="Gilroy R."/>
        </authorList>
    </citation>
    <scope>NUCLEOTIDE SEQUENCE</scope>
    <source>
        <strain evidence="3">ChiHecec2B26-12326</strain>
    </source>
</reference>
<gene>
    <name evidence="3" type="ORF">H9848_07920</name>
</gene>
<feature type="domain" description="HEPN" evidence="2">
    <location>
        <begin position="16"/>
        <end position="129"/>
    </location>
</feature>
<evidence type="ECO:0000256" key="1">
    <source>
        <dbReference type="ARBA" id="ARBA00038248"/>
    </source>
</evidence>
<dbReference type="InterPro" id="IPR052226">
    <property type="entry name" value="UPF0332_toxin"/>
</dbReference>
<dbReference type="PANTHER" id="PTHR36565:SF1">
    <property type="entry name" value="UPF0332 PROTEIN TM_1000"/>
    <property type="match status" value="1"/>
</dbReference>
<dbReference type="PANTHER" id="PTHR36565">
    <property type="entry name" value="UPF0332 PROTEIN TM_1000"/>
    <property type="match status" value="1"/>
</dbReference>
<dbReference type="AlphaFoldDB" id="A0A9D2BQC6"/>
<sequence length="138" mass="15730">MKEELSLENREALVAYRYQRAQETLSEVPFLNQQGYYNTAVNRLYYACYYAVTALLIKHGISPATHAGVKQMLGMHFVATGRLPREIGRIFSLLFERRHSSDYDDFAYSSAEEINELIPKAEIFISAIGELLENDGIS</sequence>
<reference evidence="3" key="1">
    <citation type="journal article" date="2021" name="PeerJ">
        <title>Extensive microbial diversity within the chicken gut microbiome revealed by metagenomics and culture.</title>
        <authorList>
            <person name="Gilroy R."/>
            <person name="Ravi A."/>
            <person name="Getino M."/>
            <person name="Pursley I."/>
            <person name="Horton D.L."/>
            <person name="Alikhan N.F."/>
            <person name="Baker D."/>
            <person name="Gharbi K."/>
            <person name="Hall N."/>
            <person name="Watson M."/>
            <person name="Adriaenssens E.M."/>
            <person name="Foster-Nyarko E."/>
            <person name="Jarju S."/>
            <person name="Secka A."/>
            <person name="Antonio M."/>
            <person name="Oren A."/>
            <person name="Chaudhuri R.R."/>
            <person name="La Ragione R."/>
            <person name="Hildebrand F."/>
            <person name="Pallen M.J."/>
        </authorList>
    </citation>
    <scope>NUCLEOTIDE SEQUENCE</scope>
    <source>
        <strain evidence="3">ChiHecec2B26-12326</strain>
    </source>
</reference>
<accession>A0A9D2BQC6</accession>
<dbReference type="Gene3D" id="1.20.120.330">
    <property type="entry name" value="Nucleotidyltransferases domain 2"/>
    <property type="match status" value="1"/>
</dbReference>
<name>A0A9D2BQC6_9BACT</name>
<dbReference type="EMBL" id="DXEN01000059">
    <property type="protein sequence ID" value="HIX86517.1"/>
    <property type="molecule type" value="Genomic_DNA"/>
</dbReference>
<evidence type="ECO:0000313" key="3">
    <source>
        <dbReference type="EMBL" id="HIX86517.1"/>
    </source>
</evidence>
<dbReference type="Proteomes" id="UP000823847">
    <property type="component" value="Unassembled WGS sequence"/>
</dbReference>
<dbReference type="Pfam" id="PF05168">
    <property type="entry name" value="HEPN"/>
    <property type="match status" value="1"/>
</dbReference>
<comment type="caution">
    <text evidence="3">The sequence shown here is derived from an EMBL/GenBank/DDBJ whole genome shotgun (WGS) entry which is preliminary data.</text>
</comment>
<evidence type="ECO:0000313" key="4">
    <source>
        <dbReference type="Proteomes" id="UP000823847"/>
    </source>
</evidence>